<gene>
    <name evidence="2" type="ORF">SS37A_12970</name>
</gene>
<name>A0ABN6VDS2_9HYPH</name>
<evidence type="ECO:0000313" key="2">
    <source>
        <dbReference type="EMBL" id="BDV33768.1"/>
    </source>
</evidence>
<evidence type="ECO:0000313" key="3">
    <source>
        <dbReference type="Proteomes" id="UP001317629"/>
    </source>
</evidence>
<dbReference type="EMBL" id="AP027142">
    <property type="protein sequence ID" value="BDV33768.1"/>
    <property type="molecule type" value="Genomic_DNA"/>
</dbReference>
<evidence type="ECO:0000256" key="1">
    <source>
        <dbReference type="SAM" id="SignalP"/>
    </source>
</evidence>
<reference evidence="2 3" key="1">
    <citation type="journal article" date="2023" name="Int. J. Syst. Evol. Microbiol.">
        <title>Methylocystis iwaonis sp. nov., a type II methane-oxidizing bacterium from surface soil of a rice paddy field in Japan, and emended description of the genus Methylocystis (ex Whittenbury et al. 1970) Bowman et al. 1993.</title>
        <authorList>
            <person name="Kaise H."/>
            <person name="Sawadogo J.B."/>
            <person name="Alam M.S."/>
            <person name="Ueno C."/>
            <person name="Dianou D."/>
            <person name="Shinjo R."/>
            <person name="Asakawa S."/>
        </authorList>
    </citation>
    <scope>NUCLEOTIDE SEQUENCE [LARGE SCALE GENOMIC DNA]</scope>
    <source>
        <strain evidence="2 3">SS37A-Re</strain>
    </source>
</reference>
<feature type="signal peptide" evidence="1">
    <location>
        <begin position="1"/>
        <end position="20"/>
    </location>
</feature>
<sequence length="110" mass="11437">MRRSLGLILLLLAAAAPARADVACPVQASGVSGVIADQKDVIGAVNCLGQQLARLRNDATVSDRATAARIDDLARQIAALQSAVNVLAKRVGALEANIVDSETPLAKRPW</sequence>
<keyword evidence="1" id="KW-0732">Signal</keyword>
<accession>A0ABN6VDS2</accession>
<organism evidence="2 3">
    <name type="scientific">Methylocystis iwaonis</name>
    <dbReference type="NCBI Taxonomy" id="2885079"/>
    <lineage>
        <taxon>Bacteria</taxon>
        <taxon>Pseudomonadati</taxon>
        <taxon>Pseudomonadota</taxon>
        <taxon>Alphaproteobacteria</taxon>
        <taxon>Hyphomicrobiales</taxon>
        <taxon>Methylocystaceae</taxon>
        <taxon>Methylocystis</taxon>
    </lineage>
</organism>
<evidence type="ECO:0008006" key="4">
    <source>
        <dbReference type="Google" id="ProtNLM"/>
    </source>
</evidence>
<dbReference type="Proteomes" id="UP001317629">
    <property type="component" value="Chromosome"/>
</dbReference>
<proteinExistence type="predicted"/>
<dbReference type="RefSeq" id="WP_281931280.1">
    <property type="nucleotide sequence ID" value="NZ_AP027142.1"/>
</dbReference>
<protein>
    <recommendedName>
        <fullName evidence="4">Secreted protein</fullName>
    </recommendedName>
</protein>
<feature type="chain" id="PRO_5045941513" description="Secreted protein" evidence="1">
    <location>
        <begin position="21"/>
        <end position="110"/>
    </location>
</feature>
<keyword evidence="3" id="KW-1185">Reference proteome</keyword>